<sequence length="128" mass="14620">MGVIATLQNKATLRNRFEAATAEYIRGDIMPLVIAPDEYQLRESQKLAWEMVRHVDAGHPNFENAQIRISRNMLQAFTSARHSFDANKPHEYIRNEFRAAITHLVEDAADYLAQKPGSNKSAPWKLAR</sequence>
<dbReference type="AlphaFoldDB" id="A0A2W5A800"/>
<dbReference type="Proteomes" id="UP000249557">
    <property type="component" value="Unassembled WGS sequence"/>
</dbReference>
<reference evidence="1 2" key="1">
    <citation type="submission" date="2017-08" db="EMBL/GenBank/DDBJ databases">
        <title>Infants hospitalized years apart are colonized by the same room-sourced microbial strains.</title>
        <authorList>
            <person name="Brooks B."/>
            <person name="Olm M.R."/>
            <person name="Firek B.A."/>
            <person name="Baker R."/>
            <person name="Thomas B.C."/>
            <person name="Morowitz M.J."/>
            <person name="Banfield J.F."/>
        </authorList>
    </citation>
    <scope>NUCLEOTIDE SEQUENCE [LARGE SCALE GENOMIC DNA]</scope>
    <source>
        <strain evidence="1">S2_018_000_R2_104</strain>
    </source>
</reference>
<evidence type="ECO:0000313" key="1">
    <source>
        <dbReference type="EMBL" id="PZO88619.1"/>
    </source>
</evidence>
<protein>
    <submittedName>
        <fullName evidence="1">Uncharacterized protein</fullName>
    </submittedName>
</protein>
<accession>A0A2W5A800</accession>
<comment type="caution">
    <text evidence="1">The sequence shown here is derived from an EMBL/GenBank/DDBJ whole genome shotgun (WGS) entry which is preliminary data.</text>
</comment>
<proteinExistence type="predicted"/>
<name>A0A2W5A800_9BACT</name>
<evidence type="ECO:0000313" key="2">
    <source>
        <dbReference type="Proteomes" id="UP000249557"/>
    </source>
</evidence>
<dbReference type="EMBL" id="QFNK01000012">
    <property type="protein sequence ID" value="PZO88619.1"/>
    <property type="molecule type" value="Genomic_DNA"/>
</dbReference>
<organism evidence="1 2">
    <name type="scientific">Micavibrio aeruginosavorus</name>
    <dbReference type="NCBI Taxonomy" id="349221"/>
    <lineage>
        <taxon>Bacteria</taxon>
        <taxon>Pseudomonadati</taxon>
        <taxon>Bdellovibrionota</taxon>
        <taxon>Bdellovibrionia</taxon>
        <taxon>Bdellovibrionales</taxon>
        <taxon>Pseudobdellovibrionaceae</taxon>
        <taxon>Micavibrio</taxon>
    </lineage>
</organism>
<gene>
    <name evidence="1" type="ORF">DI626_01320</name>
</gene>